<dbReference type="InterPro" id="IPR027417">
    <property type="entry name" value="P-loop_NTPase"/>
</dbReference>
<dbReference type="Gene3D" id="2.160.20.80">
    <property type="entry name" value="E3 ubiquitin-protein ligase SopA"/>
    <property type="match status" value="1"/>
</dbReference>
<keyword evidence="2" id="KW-0677">Repeat</keyword>
<feature type="repeat" description="WD" evidence="3">
    <location>
        <begin position="1612"/>
        <end position="1640"/>
    </location>
</feature>
<dbReference type="PROSITE" id="PS50082">
    <property type="entry name" value="WD_REPEATS_2"/>
    <property type="match status" value="9"/>
</dbReference>
<dbReference type="InterPro" id="IPR011047">
    <property type="entry name" value="Quinoprotein_ADH-like_sf"/>
</dbReference>
<dbReference type="SUPFAM" id="SSF52540">
    <property type="entry name" value="P-loop containing nucleoside triphosphate hydrolases"/>
    <property type="match status" value="1"/>
</dbReference>
<dbReference type="SUPFAM" id="SSF48371">
    <property type="entry name" value="ARM repeat"/>
    <property type="match status" value="1"/>
</dbReference>
<evidence type="ECO:0000256" key="4">
    <source>
        <dbReference type="SAM" id="MobiDB-lite"/>
    </source>
</evidence>
<dbReference type="PROSITE" id="PS50294">
    <property type="entry name" value="WD_REPEATS_REGION"/>
    <property type="match status" value="7"/>
</dbReference>
<evidence type="ECO:0000259" key="5">
    <source>
        <dbReference type="Pfam" id="PF23948"/>
    </source>
</evidence>
<dbReference type="InterPro" id="IPR016024">
    <property type="entry name" value="ARM-type_fold"/>
</dbReference>
<protein>
    <recommendedName>
        <fullName evidence="5">Arm-like repeat domain-containing protein</fullName>
    </recommendedName>
</protein>
<dbReference type="OrthoDB" id="538223at2759"/>
<keyword evidence="1 3" id="KW-0853">WD repeat</keyword>
<feature type="region of interest" description="Disordered" evidence="4">
    <location>
        <begin position="1727"/>
        <end position="1746"/>
    </location>
</feature>
<organism evidence="6 7">
    <name type="scientific">Linnemannia gamsii</name>
    <dbReference type="NCBI Taxonomy" id="64522"/>
    <lineage>
        <taxon>Eukaryota</taxon>
        <taxon>Fungi</taxon>
        <taxon>Fungi incertae sedis</taxon>
        <taxon>Mucoromycota</taxon>
        <taxon>Mortierellomycotina</taxon>
        <taxon>Mortierellomycetes</taxon>
        <taxon>Mortierellales</taxon>
        <taxon>Mortierellaceae</taxon>
        <taxon>Linnemannia</taxon>
    </lineage>
</organism>
<dbReference type="PANTHER" id="PTHR19879:SF9">
    <property type="entry name" value="TRANSCRIPTION INITIATION FACTOR TFIID SUBUNIT 5"/>
    <property type="match status" value="1"/>
</dbReference>
<feature type="repeat" description="WD" evidence="3">
    <location>
        <begin position="1303"/>
        <end position="1335"/>
    </location>
</feature>
<feature type="region of interest" description="Disordered" evidence="4">
    <location>
        <begin position="1"/>
        <end position="32"/>
    </location>
</feature>
<name>A0A9P6R6R4_9FUNG</name>
<sequence length="1746" mass="193298">MATSKQEMSSANSHSATPSRSQSKSTRTKQYPFARLEQATKKLFRSAVEAEDRTILNALATVQLGPGGLFVHQDHPGNVSPASLDSKSTVFPSVSLVISTPSVAPSATVPKVTSPISPPPTPQPWLHILPQNVAASSFMVTLPPPGARLNTIAQLACCNFFLRANMPPSSAAVSTITSPDPTHQASVDALLQNEEEMTRIRWLSTRVVEEFAADSLKSSEKISEVVLLGPTLDKEHHRNLLNCMITGFEAATLLNTDLLQGLVQLVQCAGPNYLLPDDLIHILAFLRTRLRDTHLQSTEYICHLTLALSRLLDVMVEGKVQDLRRVVDHEPLSALLGQLANNADPYLKHLAVYALQALFHVPNDESRRQLMLRQAGSITMGLLGVASVCKLDLGELRNGVDHLYKAAGDAHEVVTKVFGGIQSLLETGQDIVSSVKGGMLSGGRRLWYTALREAQEHVRNGRLADFNHLVFEAPCHRDVEFQWGVCKILGEIALDPQWEIIDRQHAVELLHELYKNDTIWPSNEEVDAWILCILRQIVALPDPTMSHHAQSSLQGLEKEGSAAKQDLYRGVLACPLSPYPIKIRLPVPPSSPLLTRVLAIPDVEYDIHRLRAQRLKERGNPLFIPPQAKPTLQSSDDTLFPLVEKVLEFVAGPGQVLLLLGDSGGGKSTFNLQLEYILWKEYKCGGLIPLYINLPAIDNPQDEMVDKQLRRLHLFSDAQIHELRQSRQFIVICDGYDESQLKRNLYATNQFNKIGQWRVKVIISCRTQYLGSDYRSQFQPTVERYDQPTVDLFQEAVLAPLSRRQIEQYVEQYVQRVLPLVAAPDEPTWDVDEYMDKLMKIPNLIDLVSNPFLLTLALRALPGVVRSKHDLFTIRLTRVGLYDSFIEEWLENNKRRLEDSSLSLEAQSTFDILREEGFVQLGISFQKDLAEAIFQHQHGNPVVEYTHLRERHTWKASFFSPDTQTAILREASPLARSGKQFRFLHRSILEYLYSRVMSDPADPESATNESSGCFVSHPLNQRNIVNELSVLQFLAERVELDPSFKSRLFAAIEDSKSDSTVSQAAANAISILIRADVRFNGADLRGIRIPGADLRGGQFDSADLEGADLSGVNLGTVWLRQANLSRSQMTRIQFGELPYLQLYSKGCKCVFSSDGELLAVSTTYSRVTIFCTGSWTKIASYRGGYVIAISPTTREIAMSGQDNTVELGDIMTGKARLVLSGHEDEVFGIAYSPDGSRIATAGKDTTVRVWSTLSGNILHTLIGHSESVSGVAFSPTGPHLVSCSRDKSLRAWNMQTGELMAILEGHQSPVYCMAYSYDGRQIASGDGDGNVLLWDAITWKDTHCLRGHRHFIFSIAYSLDGGQIASCGFDMIIRIWDSHNGESLSALSGHLDHINSVAYSPTGDCTASGSEDGAVRLWRVGGGALSHGASDVDEDRWECVALSPNGEQVVTGGSRGRVQFWETRTGKPGATLHVFRGHTSVVYIVVFSPDGRHILSAGEDTTIRTWDCETGESGISLEGHNDEINGVAYSPNGRQIASSSEDKTVRLWSAQTGKQLLVLDNLASVYQLMYSADSRYLTTFEVSSCILHFWDTSTGKSVGQQKMSSIQCCCSSPDRRLLASGTKDGLLQLWDRSSGAFVKVFQSAIGWTSRIQWVQGVECTYLSTFHFNAVRVWKPVENNDNKFDLQLLWCLGKKELSLADANLTGVIGLSSVDLKLVKQRGAITELKGEDEDENDDKAAGTLDHEE</sequence>
<dbReference type="InterPro" id="IPR015943">
    <property type="entry name" value="WD40/YVTN_repeat-like_dom_sf"/>
</dbReference>
<dbReference type="InterPro" id="IPR001680">
    <property type="entry name" value="WD40_rpt"/>
</dbReference>
<dbReference type="Gene3D" id="2.130.10.10">
    <property type="entry name" value="YVTN repeat-like/Quinoprotein amine dehydrogenase"/>
    <property type="match status" value="4"/>
</dbReference>
<dbReference type="PANTHER" id="PTHR19879">
    <property type="entry name" value="TRANSCRIPTION INITIATION FACTOR TFIID"/>
    <property type="match status" value="1"/>
</dbReference>
<dbReference type="InterPro" id="IPR056251">
    <property type="entry name" value="Arm_rpt_dom"/>
</dbReference>
<evidence type="ECO:0000256" key="3">
    <source>
        <dbReference type="PROSITE-ProRule" id="PRU00221"/>
    </source>
</evidence>
<dbReference type="SMART" id="SM00320">
    <property type="entry name" value="WD40"/>
    <property type="match status" value="11"/>
</dbReference>
<evidence type="ECO:0000313" key="6">
    <source>
        <dbReference type="EMBL" id="KAG0313685.1"/>
    </source>
</evidence>
<feature type="domain" description="Arm-like repeat" evidence="5">
    <location>
        <begin position="193"/>
        <end position="549"/>
    </location>
</feature>
<feature type="repeat" description="WD" evidence="3">
    <location>
        <begin position="1475"/>
        <end position="1516"/>
    </location>
</feature>
<evidence type="ECO:0000256" key="1">
    <source>
        <dbReference type="ARBA" id="ARBA00022574"/>
    </source>
</evidence>
<accession>A0A9P6R6R4</accession>
<feature type="repeat" description="WD" evidence="3">
    <location>
        <begin position="1261"/>
        <end position="1302"/>
    </location>
</feature>
<dbReference type="Gene3D" id="3.40.50.300">
    <property type="entry name" value="P-loop containing nucleotide triphosphate hydrolases"/>
    <property type="match status" value="1"/>
</dbReference>
<reference evidence="6" key="1">
    <citation type="journal article" date="2020" name="Fungal Divers.">
        <title>Resolving the Mortierellaceae phylogeny through synthesis of multi-gene phylogenetics and phylogenomics.</title>
        <authorList>
            <person name="Vandepol N."/>
            <person name="Liber J."/>
            <person name="Desiro A."/>
            <person name="Na H."/>
            <person name="Kennedy M."/>
            <person name="Barry K."/>
            <person name="Grigoriev I.V."/>
            <person name="Miller A.N."/>
            <person name="O'Donnell K."/>
            <person name="Stajich J.E."/>
            <person name="Bonito G."/>
        </authorList>
    </citation>
    <scope>NUCLEOTIDE SEQUENCE</scope>
    <source>
        <strain evidence="6">NVP60</strain>
    </source>
</reference>
<dbReference type="SUPFAM" id="SSF50998">
    <property type="entry name" value="Quinoprotein alcohol dehydrogenase-like"/>
    <property type="match status" value="2"/>
</dbReference>
<feature type="repeat" description="WD" evidence="3">
    <location>
        <begin position="1387"/>
        <end position="1420"/>
    </location>
</feature>
<dbReference type="Pfam" id="PF00400">
    <property type="entry name" value="WD40"/>
    <property type="match status" value="8"/>
</dbReference>
<dbReference type="InterPro" id="IPR020472">
    <property type="entry name" value="WD40_PAC1"/>
</dbReference>
<dbReference type="SUPFAM" id="SSF141571">
    <property type="entry name" value="Pentapeptide repeat-like"/>
    <property type="match status" value="1"/>
</dbReference>
<feature type="compositionally biased region" description="Polar residues" evidence="4">
    <location>
        <begin position="1"/>
        <end position="29"/>
    </location>
</feature>
<comment type="caution">
    <text evidence="6">The sequence shown here is derived from an EMBL/GenBank/DDBJ whole genome shotgun (WGS) entry which is preliminary data.</text>
</comment>
<dbReference type="Proteomes" id="UP000823405">
    <property type="component" value="Unassembled WGS sequence"/>
</dbReference>
<proteinExistence type="predicted"/>
<dbReference type="Pfam" id="PF23948">
    <property type="entry name" value="ARM_5"/>
    <property type="match status" value="1"/>
</dbReference>
<evidence type="ECO:0000256" key="2">
    <source>
        <dbReference type="ARBA" id="ARBA00022737"/>
    </source>
</evidence>
<feature type="repeat" description="WD" evidence="3">
    <location>
        <begin position="1440"/>
        <end position="1471"/>
    </location>
</feature>
<dbReference type="InterPro" id="IPR001646">
    <property type="entry name" value="5peptide_repeat"/>
</dbReference>
<dbReference type="EMBL" id="JAAAIN010000499">
    <property type="protein sequence ID" value="KAG0313685.1"/>
    <property type="molecule type" value="Genomic_DNA"/>
</dbReference>
<feature type="repeat" description="WD" evidence="3">
    <location>
        <begin position="1517"/>
        <end position="1558"/>
    </location>
</feature>
<keyword evidence="7" id="KW-1185">Reference proteome</keyword>
<dbReference type="InterPro" id="IPR019775">
    <property type="entry name" value="WD40_repeat_CS"/>
</dbReference>
<dbReference type="CDD" id="cd00200">
    <property type="entry name" value="WD40"/>
    <property type="match status" value="1"/>
</dbReference>
<dbReference type="PRINTS" id="PR00320">
    <property type="entry name" value="GPROTEINBRPT"/>
</dbReference>
<dbReference type="Pfam" id="PF00805">
    <property type="entry name" value="Pentapeptide"/>
    <property type="match status" value="1"/>
</dbReference>
<evidence type="ECO:0000313" key="7">
    <source>
        <dbReference type="Proteomes" id="UP000823405"/>
    </source>
</evidence>
<feature type="repeat" description="WD" evidence="3">
    <location>
        <begin position="1345"/>
        <end position="1386"/>
    </location>
</feature>
<gene>
    <name evidence="6" type="ORF">BGZ97_009992</name>
</gene>
<dbReference type="PROSITE" id="PS00678">
    <property type="entry name" value="WD_REPEATS_1"/>
    <property type="match status" value="2"/>
</dbReference>
<feature type="repeat" description="WD" evidence="3">
    <location>
        <begin position="1219"/>
        <end position="1260"/>
    </location>
</feature>